<evidence type="ECO:0000313" key="6">
    <source>
        <dbReference type="Proteomes" id="UP000193355"/>
    </source>
</evidence>
<dbReference type="EMBL" id="FXBB01000020">
    <property type="protein sequence ID" value="SMG34971.1"/>
    <property type="molecule type" value="Genomic_DNA"/>
</dbReference>
<dbReference type="Gene3D" id="1.20.120.580">
    <property type="entry name" value="bsu32300-like"/>
    <property type="match status" value="1"/>
</dbReference>
<organism evidence="5 6">
    <name type="scientific">Dethiosulfovibrio salsuginis</name>
    <dbReference type="NCBI Taxonomy" id="561720"/>
    <lineage>
        <taxon>Bacteria</taxon>
        <taxon>Thermotogati</taxon>
        <taxon>Synergistota</taxon>
        <taxon>Synergistia</taxon>
        <taxon>Synergistales</taxon>
        <taxon>Dethiosulfovibrionaceae</taxon>
        <taxon>Dethiosulfovibrio</taxon>
    </lineage>
</organism>
<evidence type="ECO:0000256" key="4">
    <source>
        <dbReference type="ARBA" id="ARBA00024207"/>
    </source>
</evidence>
<keyword evidence="2" id="KW-0540">Nuclease</keyword>
<sequence>MKDDVLLAKAATIKRCIDRIHKVTEGDMDRLDEWDVQDIVILNLQRAIQAAIDMAAHVVAIKGLGLPRESRENFVMIQQSEGMDRDLSKRLQSMVGFRNIAIHDYQRMDMDILKSVVSNHLDDLLKWGSYCLNL</sequence>
<evidence type="ECO:0000313" key="5">
    <source>
        <dbReference type="EMBL" id="SMG34971.1"/>
    </source>
</evidence>
<dbReference type="RefSeq" id="WP_085544887.1">
    <property type="nucleotide sequence ID" value="NZ_FXBB01000020.1"/>
</dbReference>
<comment type="similarity">
    <text evidence="4">Belongs to the HepT RNase toxin family.</text>
</comment>
<dbReference type="AlphaFoldDB" id="A0A1X7K1Z0"/>
<evidence type="ECO:0000256" key="1">
    <source>
        <dbReference type="ARBA" id="ARBA00022649"/>
    </source>
</evidence>
<dbReference type="PANTHER" id="PTHR33397:SF3">
    <property type="entry name" value="MRNA NUCLEASE HEPT"/>
    <property type="match status" value="1"/>
</dbReference>
<keyword evidence="6" id="KW-1185">Reference proteome</keyword>
<name>A0A1X7K1Z0_9BACT</name>
<keyword evidence="1" id="KW-1277">Toxin-antitoxin system</keyword>
<dbReference type="GO" id="GO:0110001">
    <property type="term" value="C:toxin-antitoxin complex"/>
    <property type="evidence" value="ECO:0007669"/>
    <property type="project" value="InterPro"/>
</dbReference>
<protein>
    <submittedName>
        <fullName evidence="5">Uncharacterized conserved protein YutE, UPF0331/DUF86 family</fullName>
    </submittedName>
</protein>
<dbReference type="NCBIfam" id="NF047751">
    <property type="entry name" value="HepT_toxin"/>
    <property type="match status" value="1"/>
</dbReference>
<dbReference type="InterPro" id="IPR008201">
    <property type="entry name" value="HepT-like"/>
</dbReference>
<evidence type="ECO:0000256" key="2">
    <source>
        <dbReference type="ARBA" id="ARBA00022722"/>
    </source>
</evidence>
<dbReference type="Pfam" id="PF01934">
    <property type="entry name" value="HepT-like"/>
    <property type="match status" value="1"/>
</dbReference>
<dbReference type="InterPro" id="IPR037038">
    <property type="entry name" value="HepT-like_sf"/>
</dbReference>
<evidence type="ECO:0000256" key="3">
    <source>
        <dbReference type="ARBA" id="ARBA00022801"/>
    </source>
</evidence>
<dbReference type="InterPro" id="IPR052379">
    <property type="entry name" value="Type_VII_TA_RNase"/>
</dbReference>
<dbReference type="STRING" id="561720.SAMN06275492_12024"/>
<keyword evidence="3" id="KW-0378">Hydrolase</keyword>
<dbReference type="Proteomes" id="UP000193355">
    <property type="component" value="Unassembled WGS sequence"/>
</dbReference>
<dbReference type="GO" id="GO:0016787">
    <property type="term" value="F:hydrolase activity"/>
    <property type="evidence" value="ECO:0007669"/>
    <property type="project" value="UniProtKB-KW"/>
</dbReference>
<dbReference type="GO" id="GO:0004540">
    <property type="term" value="F:RNA nuclease activity"/>
    <property type="evidence" value="ECO:0007669"/>
    <property type="project" value="InterPro"/>
</dbReference>
<proteinExistence type="inferred from homology"/>
<gene>
    <name evidence="5" type="ORF">SAMN06275492_12024</name>
</gene>
<dbReference type="OrthoDB" id="9796612at2"/>
<reference evidence="6" key="1">
    <citation type="submission" date="2017-04" db="EMBL/GenBank/DDBJ databases">
        <authorList>
            <person name="Varghese N."/>
            <person name="Submissions S."/>
        </authorList>
    </citation>
    <scope>NUCLEOTIDE SEQUENCE [LARGE SCALE GENOMIC DNA]</scope>
    <source>
        <strain evidence="6">USBA 82</strain>
    </source>
</reference>
<dbReference type="PANTHER" id="PTHR33397">
    <property type="entry name" value="UPF0331 PROTEIN YUTE"/>
    <property type="match status" value="1"/>
</dbReference>
<accession>A0A1X7K1Z0</accession>